<sequence>MAVPSNTINCIRIETMELKAFHSEKAIPDQNDDMMTIMDILEYNYSSPGARGSLVLTPNSQRPISGMHCADAGSVHKGQGFAVVLTYETIASVVQGDFELNEYDEPAFLDPELCVLKFDDSTHVVTEGAISPEEVPYLSSKSKLVKSCVYGCIGLESTLVPAILGKNDPRHQHADTPLLAGCEKHSKLTENFPPSLLDTIADFLWDGWYLKMKPNVVSPKVLTLEEAVVRLPRQNTSEFYKGMDLRTNA</sequence>
<protein>
    <submittedName>
        <fullName evidence="1">Uncharacterized protein</fullName>
    </submittedName>
</protein>
<name>A0ACC2NGL9_9HYME</name>
<comment type="caution">
    <text evidence="1">The sequence shown here is derived from an EMBL/GenBank/DDBJ whole genome shotgun (WGS) entry which is preliminary data.</text>
</comment>
<organism evidence="1 2">
    <name type="scientific">Eretmocerus hayati</name>
    <dbReference type="NCBI Taxonomy" id="131215"/>
    <lineage>
        <taxon>Eukaryota</taxon>
        <taxon>Metazoa</taxon>
        <taxon>Ecdysozoa</taxon>
        <taxon>Arthropoda</taxon>
        <taxon>Hexapoda</taxon>
        <taxon>Insecta</taxon>
        <taxon>Pterygota</taxon>
        <taxon>Neoptera</taxon>
        <taxon>Endopterygota</taxon>
        <taxon>Hymenoptera</taxon>
        <taxon>Apocrita</taxon>
        <taxon>Proctotrupomorpha</taxon>
        <taxon>Chalcidoidea</taxon>
        <taxon>Aphelinidae</taxon>
        <taxon>Aphelininae</taxon>
        <taxon>Eretmocerus</taxon>
    </lineage>
</organism>
<dbReference type="Proteomes" id="UP001239111">
    <property type="component" value="Chromosome 3"/>
</dbReference>
<keyword evidence="2" id="KW-1185">Reference proteome</keyword>
<dbReference type="EMBL" id="CM056743">
    <property type="protein sequence ID" value="KAJ8670389.1"/>
    <property type="molecule type" value="Genomic_DNA"/>
</dbReference>
<accession>A0ACC2NGL9</accession>
<proteinExistence type="predicted"/>
<evidence type="ECO:0000313" key="1">
    <source>
        <dbReference type="EMBL" id="KAJ8670389.1"/>
    </source>
</evidence>
<reference evidence="1" key="1">
    <citation type="submission" date="2023-04" db="EMBL/GenBank/DDBJ databases">
        <title>A chromosome-level genome assembly of the parasitoid wasp Eretmocerus hayati.</title>
        <authorList>
            <person name="Zhong Y."/>
            <person name="Liu S."/>
            <person name="Liu Y."/>
        </authorList>
    </citation>
    <scope>NUCLEOTIDE SEQUENCE</scope>
    <source>
        <strain evidence="1">ZJU_SS_LIU_2023</strain>
    </source>
</reference>
<evidence type="ECO:0000313" key="2">
    <source>
        <dbReference type="Proteomes" id="UP001239111"/>
    </source>
</evidence>
<gene>
    <name evidence="1" type="ORF">QAD02_001648</name>
</gene>